<organism evidence="3 4">
    <name type="scientific">Kalmanozyma brasiliensis (strain GHG001)</name>
    <name type="common">Yeast</name>
    <name type="synonym">Pseudozyma brasiliensis</name>
    <dbReference type="NCBI Taxonomy" id="1365824"/>
    <lineage>
        <taxon>Eukaryota</taxon>
        <taxon>Fungi</taxon>
        <taxon>Dikarya</taxon>
        <taxon>Basidiomycota</taxon>
        <taxon>Ustilaginomycotina</taxon>
        <taxon>Ustilaginomycetes</taxon>
        <taxon>Ustilaginales</taxon>
        <taxon>Ustilaginaceae</taxon>
        <taxon>Kalmanozyma</taxon>
    </lineage>
</organism>
<evidence type="ECO:0000259" key="2">
    <source>
        <dbReference type="SMART" id="SM01173"/>
    </source>
</evidence>
<feature type="compositionally biased region" description="Low complexity" evidence="1">
    <location>
        <begin position="188"/>
        <end position="199"/>
    </location>
</feature>
<feature type="compositionally biased region" description="Acidic residues" evidence="1">
    <location>
        <begin position="208"/>
        <end position="223"/>
    </location>
</feature>
<dbReference type="Pfam" id="PF13821">
    <property type="entry name" value="DUF4187"/>
    <property type="match status" value="1"/>
</dbReference>
<feature type="compositionally biased region" description="Basic residues" evidence="1">
    <location>
        <begin position="61"/>
        <end position="71"/>
    </location>
</feature>
<evidence type="ECO:0000256" key="1">
    <source>
        <dbReference type="SAM" id="MobiDB-lite"/>
    </source>
</evidence>
<dbReference type="GO" id="GO:0000776">
    <property type="term" value="C:kinetochore"/>
    <property type="evidence" value="ECO:0007669"/>
    <property type="project" value="TreeGrafter"/>
</dbReference>
<dbReference type="OrthoDB" id="786951at2759"/>
<feature type="compositionally biased region" description="Basic and acidic residues" evidence="1">
    <location>
        <begin position="153"/>
        <end position="167"/>
    </location>
</feature>
<accession>V5ENA3</accession>
<dbReference type="GeneID" id="27420695"/>
<feature type="compositionally biased region" description="Basic and acidic residues" evidence="1">
    <location>
        <begin position="72"/>
        <end position="95"/>
    </location>
</feature>
<dbReference type="EMBL" id="KI545873">
    <property type="protein sequence ID" value="EST06555.1"/>
    <property type="molecule type" value="Genomic_DNA"/>
</dbReference>
<feature type="compositionally biased region" description="Basic and acidic residues" evidence="1">
    <location>
        <begin position="224"/>
        <end position="233"/>
    </location>
</feature>
<dbReference type="InterPro" id="IPR025239">
    <property type="entry name" value="DUF4187"/>
</dbReference>
<name>V5ENA3_KALBG</name>
<sequence length="453" mass="50525">MSKKSGFDPLKLLSEIRAEPSSTAGPSTRKQDEEPDDEDDFMSDRYLPTSEPKQALTYTDKRRRLDAHHSRRDAPKSLKQREEEAREEGLERDLLAEAEIVAGGGVLPPEGKDGMRRWDRLEESEKGQISGTVREGEDGTAKAMRMMLAMGYRRGEALGKRRQEPSRPDGGVAAEEEEESDDETVGRAALTDTKAASAAETAQRNPPDDTDPESLDTDEEQALEQDRRASQAREEDEYLAGSSSAAPPTNTLIRSKQTEPLRPDQRWLGLNRRAGIGLIPKTSTNISAAILAKASSQPTSEQAATDDFRNRISRQHQQRQDFALLVRARKTLIQLDQAAGTQYNPLWLDGELYHVLSGHTPSPADATTIDEKMQRDAAFKEAVELLQLVFGSEDAERVKEAKLFVELETRAQLELVLEDLRGRHAYCLFCGCQYADKEDMDKSCPGLEEDDHD</sequence>
<dbReference type="AlphaFoldDB" id="V5ENA3"/>
<feature type="domain" description="DUF4187" evidence="2">
    <location>
        <begin position="398"/>
        <end position="452"/>
    </location>
</feature>
<dbReference type="PANTHER" id="PTHR21032:SF0">
    <property type="entry name" value="G PATCH DOMAIN-CONTAINING PROTEIN 11"/>
    <property type="match status" value="1"/>
</dbReference>
<dbReference type="eggNOG" id="ENOG502S84D">
    <property type="taxonomic scope" value="Eukaryota"/>
</dbReference>
<evidence type="ECO:0000313" key="4">
    <source>
        <dbReference type="Proteomes" id="UP000019377"/>
    </source>
</evidence>
<feature type="compositionally biased region" description="Basic and acidic residues" evidence="1">
    <location>
        <begin position="110"/>
        <end position="126"/>
    </location>
</feature>
<dbReference type="HOGENOM" id="CLU_046724_1_0_1"/>
<dbReference type="PANTHER" id="PTHR21032">
    <property type="entry name" value="G PATCH DOMAIN-CONTAINING PROTEIN 11"/>
    <property type="match status" value="1"/>
</dbReference>
<feature type="region of interest" description="Disordered" evidence="1">
    <location>
        <begin position="1"/>
        <end position="266"/>
    </location>
</feature>
<dbReference type="STRING" id="1365824.V5ENA3"/>
<evidence type="ECO:0000313" key="3">
    <source>
        <dbReference type="EMBL" id="EST06555.1"/>
    </source>
</evidence>
<reference evidence="4" key="1">
    <citation type="journal article" date="2013" name="Genome Announc.">
        <title>Draft genome sequence of Pseudozyma brasiliensis sp. nov. strain GHG001, a high producer of endo-1,4-xylanase isolated from an insect pest of sugarcane.</title>
        <authorList>
            <person name="Oliveira J.V.D.C."/>
            <person name="dos Santos R.A.C."/>
            <person name="Borges T.A."/>
            <person name="Riano-Pachon D.M."/>
            <person name="Goldman G.H."/>
        </authorList>
    </citation>
    <scope>NUCLEOTIDE SEQUENCE [LARGE SCALE GENOMIC DNA]</scope>
    <source>
        <strain evidence="4">GHG001</strain>
    </source>
</reference>
<feature type="compositionally biased region" description="Polar residues" evidence="1">
    <location>
        <begin position="241"/>
        <end position="255"/>
    </location>
</feature>
<dbReference type="InterPro" id="IPR039249">
    <property type="entry name" value="GPATCH11"/>
</dbReference>
<dbReference type="Proteomes" id="UP000019377">
    <property type="component" value="Unassembled WGS sequence"/>
</dbReference>
<dbReference type="OMA" id="MRMMLAM"/>
<feature type="compositionally biased region" description="Acidic residues" evidence="1">
    <location>
        <begin position="174"/>
        <end position="183"/>
    </location>
</feature>
<proteinExistence type="predicted"/>
<feature type="compositionally biased region" description="Basic and acidic residues" evidence="1">
    <location>
        <begin position="256"/>
        <end position="265"/>
    </location>
</feature>
<keyword evidence="4" id="KW-1185">Reference proteome</keyword>
<dbReference type="SMART" id="SM01173">
    <property type="entry name" value="DUF4187"/>
    <property type="match status" value="1"/>
</dbReference>
<protein>
    <recommendedName>
        <fullName evidence="2">DUF4187 domain-containing protein</fullName>
    </recommendedName>
</protein>
<gene>
    <name evidence="3" type="ORF">PSEUBRA_SCAF3g04080</name>
</gene>